<evidence type="ECO:0000256" key="4">
    <source>
        <dbReference type="ARBA" id="ARBA00022833"/>
    </source>
</evidence>
<proteinExistence type="predicted"/>
<keyword evidence="2" id="KW-0479">Metal-binding</keyword>
<sequence>KKPCDTKIKTGDSTTALWRYLKIVHRYSKMTTQQLNKKQTTITRSFETFLSKPHSITEQAIRDRAITEVVIFQNLSFTFTEDKMFKRFAKIVDSRWAVPSRGKVKSLIDEKFEQICSRLRDDLNKAETSEDNTLVRAQNDIVTRWNSTYNAWVRMLKLKPYIEILASSLTVQQEKDAIADGKRLKAIMITKDEWTAVANIISILKPFNDITNYILDSSYPTISIIYSTMSTLQNALLKEFEDEDDSTDEPTDFNTSLINDRINIFDDKEISDEDEDAEEFESPAVTTDLVKSIKKIISKLFEKYYK</sequence>
<reference evidence="6 7" key="1">
    <citation type="submission" date="2021-06" db="EMBL/GenBank/DDBJ databases">
        <authorList>
            <person name="Kallberg Y."/>
            <person name="Tangrot J."/>
            <person name="Rosling A."/>
        </authorList>
    </citation>
    <scope>NUCLEOTIDE SEQUENCE [LARGE SCALE GENOMIC DNA]</scope>
    <source>
        <strain evidence="6 7">120-4 pot B 10/14</strain>
    </source>
</reference>
<evidence type="ECO:0000256" key="3">
    <source>
        <dbReference type="ARBA" id="ARBA00022771"/>
    </source>
</evidence>
<gene>
    <name evidence="6" type="ORF">GMARGA_LOCUS38186</name>
</gene>
<keyword evidence="3" id="KW-0863">Zinc-finger</keyword>
<feature type="non-terminal residue" evidence="6">
    <location>
        <position position="306"/>
    </location>
</feature>
<accession>A0ABN7X313</accession>
<dbReference type="SUPFAM" id="SSF53098">
    <property type="entry name" value="Ribonuclease H-like"/>
    <property type="match status" value="1"/>
</dbReference>
<keyword evidence="5" id="KW-0539">Nucleus</keyword>
<protein>
    <submittedName>
        <fullName evidence="6">22539_t:CDS:1</fullName>
    </submittedName>
</protein>
<evidence type="ECO:0000313" key="7">
    <source>
        <dbReference type="Proteomes" id="UP000789901"/>
    </source>
</evidence>
<dbReference type="PANTHER" id="PTHR46481">
    <property type="entry name" value="ZINC FINGER BED DOMAIN-CONTAINING PROTEIN 4"/>
    <property type="match status" value="1"/>
</dbReference>
<evidence type="ECO:0000256" key="1">
    <source>
        <dbReference type="ARBA" id="ARBA00004123"/>
    </source>
</evidence>
<organism evidence="6 7">
    <name type="scientific">Gigaspora margarita</name>
    <dbReference type="NCBI Taxonomy" id="4874"/>
    <lineage>
        <taxon>Eukaryota</taxon>
        <taxon>Fungi</taxon>
        <taxon>Fungi incertae sedis</taxon>
        <taxon>Mucoromycota</taxon>
        <taxon>Glomeromycotina</taxon>
        <taxon>Glomeromycetes</taxon>
        <taxon>Diversisporales</taxon>
        <taxon>Gigasporaceae</taxon>
        <taxon>Gigaspora</taxon>
    </lineage>
</organism>
<name>A0ABN7X313_GIGMA</name>
<evidence type="ECO:0000256" key="2">
    <source>
        <dbReference type="ARBA" id="ARBA00022723"/>
    </source>
</evidence>
<keyword evidence="4" id="KW-0862">Zinc</keyword>
<dbReference type="InterPro" id="IPR012337">
    <property type="entry name" value="RNaseH-like_sf"/>
</dbReference>
<evidence type="ECO:0000313" key="6">
    <source>
        <dbReference type="EMBL" id="CAG8846488.1"/>
    </source>
</evidence>
<feature type="non-terminal residue" evidence="6">
    <location>
        <position position="1"/>
    </location>
</feature>
<dbReference type="Proteomes" id="UP000789901">
    <property type="component" value="Unassembled WGS sequence"/>
</dbReference>
<comment type="subcellular location">
    <subcellularLocation>
        <location evidence="1">Nucleus</location>
    </subcellularLocation>
</comment>
<dbReference type="EMBL" id="CAJVQB010083767">
    <property type="protein sequence ID" value="CAG8846488.1"/>
    <property type="molecule type" value="Genomic_DNA"/>
</dbReference>
<comment type="caution">
    <text evidence="6">The sequence shown here is derived from an EMBL/GenBank/DDBJ whole genome shotgun (WGS) entry which is preliminary data.</text>
</comment>
<keyword evidence="7" id="KW-1185">Reference proteome</keyword>
<dbReference type="InterPro" id="IPR052035">
    <property type="entry name" value="ZnF_BED_domain_contain"/>
</dbReference>
<dbReference type="PANTHER" id="PTHR46481:SF10">
    <property type="entry name" value="ZINC FINGER BED DOMAIN-CONTAINING PROTEIN 39"/>
    <property type="match status" value="1"/>
</dbReference>
<evidence type="ECO:0000256" key="5">
    <source>
        <dbReference type="ARBA" id="ARBA00023242"/>
    </source>
</evidence>